<keyword evidence="2" id="KW-1185">Reference proteome</keyword>
<protein>
    <recommendedName>
        <fullName evidence="3">Peptidase M1 membrane alanine aminopeptidase domain-containing protein</fullName>
    </recommendedName>
</protein>
<dbReference type="RefSeq" id="WP_218632212.1">
    <property type="nucleotide sequence ID" value="NZ_JAHVAH010000001.1"/>
</dbReference>
<evidence type="ECO:0008006" key="3">
    <source>
        <dbReference type="Google" id="ProtNLM"/>
    </source>
</evidence>
<reference evidence="1 2" key="1">
    <citation type="submission" date="2021-07" db="EMBL/GenBank/DDBJ databases">
        <title>The draft genome sequence of Sphingomicrobium sp. B8.</title>
        <authorList>
            <person name="Mu L."/>
        </authorList>
    </citation>
    <scope>NUCLEOTIDE SEQUENCE [LARGE SCALE GENOMIC DNA]</scope>
    <source>
        <strain evidence="1 2">B8</strain>
    </source>
</reference>
<evidence type="ECO:0000313" key="2">
    <source>
        <dbReference type="Proteomes" id="UP000698028"/>
    </source>
</evidence>
<evidence type="ECO:0000313" key="1">
    <source>
        <dbReference type="EMBL" id="MBW0144194.1"/>
    </source>
</evidence>
<proteinExistence type="predicted"/>
<accession>A0ABS6V3R2</accession>
<organism evidence="1 2">
    <name type="scientific">Sphingomicrobium clamense</name>
    <dbReference type="NCBI Taxonomy" id="2851013"/>
    <lineage>
        <taxon>Bacteria</taxon>
        <taxon>Pseudomonadati</taxon>
        <taxon>Pseudomonadota</taxon>
        <taxon>Alphaproteobacteria</taxon>
        <taxon>Sphingomonadales</taxon>
        <taxon>Sphingomonadaceae</taxon>
        <taxon>Sphingomicrobium</taxon>
    </lineage>
</organism>
<gene>
    <name evidence="1" type="ORF">KTQ36_02650</name>
</gene>
<comment type="caution">
    <text evidence="1">The sequence shown here is derived from an EMBL/GenBank/DDBJ whole genome shotgun (WGS) entry which is preliminary data.</text>
</comment>
<dbReference type="Proteomes" id="UP000698028">
    <property type="component" value="Unassembled WGS sequence"/>
</dbReference>
<name>A0ABS6V3R2_9SPHN</name>
<sequence length="236" mass="25676">MPAALEYYTDKMGDPGNDERPTIMVTWDGPTPDMAGLSGSALDGLVAMSIEGEGLAYHNDEMAHRMRWFIAHEAAHFWLGQVVQYDKEADAWIMEGGADLAAIRAVAELDPEFVASTEERREWQECADALGKGTLATARARGDFQMPYSCGAVLMMGAESVNDGDYFGFVRSLFAAERKDGFASTRDWLDAFRRAGASRQAVRLARHIATGRVDNPAATLAEFARETGVVMTGPAA</sequence>
<dbReference type="EMBL" id="JAHVAH010000001">
    <property type="protein sequence ID" value="MBW0144194.1"/>
    <property type="molecule type" value="Genomic_DNA"/>
</dbReference>